<dbReference type="PANTHER" id="PTHR38116">
    <property type="entry name" value="CHROMOSOME 7, WHOLE GENOME SHOTGUN SEQUENCE"/>
    <property type="match status" value="1"/>
</dbReference>
<name>A0AB74CI68_ASPFL</name>
<protein>
    <submittedName>
        <fullName evidence="1">Uncharacterized protein</fullName>
    </submittedName>
</protein>
<reference evidence="1 2" key="1">
    <citation type="submission" date="2018-07" db="EMBL/GenBank/DDBJ databases">
        <title>Identification of spontaneous genetic mutation associated with occurrence of a yellow conidial color mutant of Aspergillus flavus.</title>
        <authorList>
            <person name="Chang P.-K."/>
            <person name="Mack B.M."/>
            <person name="Scharfenstein L."/>
            <person name="Gilbert M.K."/>
        </authorList>
    </citation>
    <scope>NUCLEOTIDE SEQUENCE [LARGE SCALE GENOMIC DNA]</scope>
    <source>
        <strain evidence="1 2">CA14</strain>
    </source>
</reference>
<sequence>MPEQAWWNLFSFGQNQMINVLRAAFQNAAVLRMTAEWMCQEDTLSIFSTYGPWDMKKQGSIAPGLRPTTLQREIPHHPWLDIFPFPRMWDNLIRAGDQLDDEEFAKKWGFFLQRCPEILRSTNIWRDRRGERPLARNRIFGLMCES</sequence>
<accession>A0AB74CI68</accession>
<comment type="caution">
    <text evidence="1">The sequence shown here is derived from an EMBL/GenBank/DDBJ whole genome shotgun (WGS) entry which is preliminary data.</text>
</comment>
<dbReference type="Pfam" id="PF11905">
    <property type="entry name" value="DUF3425"/>
    <property type="match status" value="1"/>
</dbReference>
<dbReference type="PANTHER" id="PTHR38116:SF1">
    <property type="entry name" value="BZIP DOMAIN-CONTAINING PROTEIN"/>
    <property type="match status" value="1"/>
</dbReference>
<gene>
    <name evidence="1" type="ORF">CA14_008088</name>
</gene>
<dbReference type="AlphaFoldDB" id="A0AB74CI68"/>
<dbReference type="EMBL" id="QQZZ01000034">
    <property type="protein sequence ID" value="RMZ46343.1"/>
    <property type="molecule type" value="Genomic_DNA"/>
</dbReference>
<evidence type="ECO:0000313" key="2">
    <source>
        <dbReference type="Proteomes" id="UP000275480"/>
    </source>
</evidence>
<dbReference type="InterPro" id="IPR021833">
    <property type="entry name" value="DUF3425"/>
</dbReference>
<evidence type="ECO:0000313" key="1">
    <source>
        <dbReference type="EMBL" id="RMZ46343.1"/>
    </source>
</evidence>
<organism evidence="1 2">
    <name type="scientific">Aspergillus flavus</name>
    <dbReference type="NCBI Taxonomy" id="5059"/>
    <lineage>
        <taxon>Eukaryota</taxon>
        <taxon>Fungi</taxon>
        <taxon>Dikarya</taxon>
        <taxon>Ascomycota</taxon>
        <taxon>Pezizomycotina</taxon>
        <taxon>Eurotiomycetes</taxon>
        <taxon>Eurotiomycetidae</taxon>
        <taxon>Eurotiales</taxon>
        <taxon>Aspergillaceae</taxon>
        <taxon>Aspergillus</taxon>
        <taxon>Aspergillus subgen. Circumdati</taxon>
    </lineage>
</organism>
<dbReference type="Proteomes" id="UP000275480">
    <property type="component" value="Unassembled WGS sequence"/>
</dbReference>
<proteinExistence type="predicted"/>